<dbReference type="EMBL" id="LXQA010063798">
    <property type="protein sequence ID" value="MCI06994.1"/>
    <property type="molecule type" value="Genomic_DNA"/>
</dbReference>
<dbReference type="PANTHER" id="PTHR33199:SF2">
    <property type="entry name" value="OS02G0475300 PROTEIN"/>
    <property type="match status" value="1"/>
</dbReference>
<protein>
    <submittedName>
        <fullName evidence="2">MACPF domain-containing protein</fullName>
    </submittedName>
</protein>
<dbReference type="Pfam" id="PF01823">
    <property type="entry name" value="MACPF"/>
    <property type="match status" value="1"/>
</dbReference>
<proteinExistence type="predicted"/>
<dbReference type="AlphaFoldDB" id="A0A392P5I0"/>
<comment type="caution">
    <text evidence="2">The sequence shown here is derived from an EMBL/GenBank/DDBJ whole genome shotgun (WGS) entry which is preliminary data.</text>
</comment>
<name>A0A392P5I0_9FABA</name>
<evidence type="ECO:0000259" key="1">
    <source>
        <dbReference type="PROSITE" id="PS51412"/>
    </source>
</evidence>
<evidence type="ECO:0000313" key="3">
    <source>
        <dbReference type="Proteomes" id="UP000265520"/>
    </source>
</evidence>
<dbReference type="InterPro" id="IPR020864">
    <property type="entry name" value="MACPF"/>
</dbReference>
<dbReference type="InterPro" id="IPR044663">
    <property type="entry name" value="CAD1/NSL1-like"/>
</dbReference>
<dbReference type="Proteomes" id="UP000265520">
    <property type="component" value="Unassembled WGS sequence"/>
</dbReference>
<accession>A0A392P5I0</accession>
<feature type="domain" description="MACPF" evidence="1">
    <location>
        <begin position="1"/>
        <end position="143"/>
    </location>
</feature>
<reference evidence="2 3" key="1">
    <citation type="journal article" date="2018" name="Front. Plant Sci.">
        <title>Red Clover (Trifolium pratense) and Zigzag Clover (T. medium) - A Picture of Genomic Similarities and Differences.</title>
        <authorList>
            <person name="Dluhosova J."/>
            <person name="Istvanek J."/>
            <person name="Nedelnik J."/>
            <person name="Repkova J."/>
        </authorList>
    </citation>
    <scope>NUCLEOTIDE SEQUENCE [LARGE SCALE GENOMIC DNA]</scope>
    <source>
        <strain evidence="3">cv. 10/8</strain>
        <tissue evidence="2">Leaf</tissue>
    </source>
</reference>
<organism evidence="2 3">
    <name type="scientific">Trifolium medium</name>
    <dbReference type="NCBI Taxonomy" id="97028"/>
    <lineage>
        <taxon>Eukaryota</taxon>
        <taxon>Viridiplantae</taxon>
        <taxon>Streptophyta</taxon>
        <taxon>Embryophyta</taxon>
        <taxon>Tracheophyta</taxon>
        <taxon>Spermatophyta</taxon>
        <taxon>Magnoliopsida</taxon>
        <taxon>eudicotyledons</taxon>
        <taxon>Gunneridae</taxon>
        <taxon>Pentapetalae</taxon>
        <taxon>rosids</taxon>
        <taxon>fabids</taxon>
        <taxon>Fabales</taxon>
        <taxon>Fabaceae</taxon>
        <taxon>Papilionoideae</taxon>
        <taxon>50 kb inversion clade</taxon>
        <taxon>NPAAA clade</taxon>
        <taxon>Hologalegina</taxon>
        <taxon>IRL clade</taxon>
        <taxon>Trifolieae</taxon>
        <taxon>Trifolium</taxon>
    </lineage>
</organism>
<dbReference type="GO" id="GO:0009626">
    <property type="term" value="P:plant-type hypersensitive response"/>
    <property type="evidence" value="ECO:0007669"/>
    <property type="project" value="TreeGrafter"/>
</dbReference>
<dbReference type="GO" id="GO:0005886">
    <property type="term" value="C:plasma membrane"/>
    <property type="evidence" value="ECO:0007669"/>
    <property type="project" value="TreeGrafter"/>
</dbReference>
<evidence type="ECO:0000313" key="2">
    <source>
        <dbReference type="EMBL" id="MCI06994.1"/>
    </source>
</evidence>
<dbReference type="PANTHER" id="PTHR33199">
    <property type="entry name" value="MACPF DOMAIN-CONTAINING PROTEIN CAD1"/>
    <property type="match status" value="1"/>
</dbReference>
<sequence>MAVGGQDVICVKQKHSSKVPPGDLRRHLEDLGDFLFSDLRSPSLLERKSTTEAKQKVPEVFNRVMQSSTMQFTSISETSSKDGLTIICSKRGGDVFKHSHSSWLQTMTSNPEAIHFKFVPISSLLTGIPGSGYLSHAINLYLR</sequence>
<dbReference type="PROSITE" id="PS51412">
    <property type="entry name" value="MACPF_2"/>
    <property type="match status" value="1"/>
</dbReference>
<dbReference type="GO" id="GO:2000031">
    <property type="term" value="P:regulation of salicylic acid mediated signaling pathway"/>
    <property type="evidence" value="ECO:0007669"/>
    <property type="project" value="InterPro"/>
</dbReference>
<keyword evidence="3" id="KW-1185">Reference proteome</keyword>
<feature type="non-terminal residue" evidence="2">
    <location>
        <position position="143"/>
    </location>
</feature>